<dbReference type="Proteomes" id="UP000830542">
    <property type="component" value="Chromosome"/>
</dbReference>
<dbReference type="EMBL" id="BAAADN010000032">
    <property type="protein sequence ID" value="GAA0464975.1"/>
    <property type="molecule type" value="Genomic_DNA"/>
</dbReference>
<keyword evidence="3" id="KW-1185">Reference proteome</keyword>
<evidence type="ECO:0000313" key="3">
    <source>
        <dbReference type="Proteomes" id="UP000830542"/>
    </source>
</evidence>
<dbReference type="AlphaFoldDB" id="A0AAV3SIA3"/>
<reference evidence="1" key="3">
    <citation type="submission" date="2023-12" db="EMBL/GenBank/DDBJ databases">
        <authorList>
            <person name="Sun Q."/>
            <person name="Inoue M."/>
        </authorList>
    </citation>
    <scope>NUCLEOTIDE SEQUENCE</scope>
    <source>
        <strain evidence="1">JCM 12289</strain>
    </source>
</reference>
<dbReference type="RefSeq" id="WP_244704702.1">
    <property type="nucleotide sequence ID" value="NZ_BAAADN010000032.1"/>
</dbReference>
<dbReference type="EMBL" id="CP095005">
    <property type="protein sequence ID" value="UOO96199.1"/>
    <property type="molecule type" value="Genomic_DNA"/>
</dbReference>
<organism evidence="1 4">
    <name type="scientific">Halococcus dombrowskii</name>
    <dbReference type="NCBI Taxonomy" id="179637"/>
    <lineage>
        <taxon>Archaea</taxon>
        <taxon>Methanobacteriati</taxon>
        <taxon>Methanobacteriota</taxon>
        <taxon>Stenosarchaea group</taxon>
        <taxon>Halobacteria</taxon>
        <taxon>Halobacteriales</taxon>
        <taxon>Halococcaceae</taxon>
        <taxon>Halococcus</taxon>
    </lineage>
</organism>
<dbReference type="Proteomes" id="UP001500962">
    <property type="component" value="Unassembled WGS sequence"/>
</dbReference>
<evidence type="ECO:0000313" key="2">
    <source>
        <dbReference type="EMBL" id="UOO96199.1"/>
    </source>
</evidence>
<sequence>MPTFRNWKTKSGYGIVANLPNAPHPFTYQLKPRAVEFYKKLGYENYDSVDGRLVWPLRKLGDLYIDGEEQSPDDEIRELPTLDDLDKFSFTDSEKHALAQYVRDHPRSTEIIKDNLNERFFNGEFDFTGKDIDIRSKSEGKDSSQGSIEGTYPLPTDVVEHIDNWVNWERREKISLHPLTRTDFLKNTAEVPGAVESVHDFATHPCTIQSFSLSEETLSYRLPLERDTLSDCTCRDHRFNDDNIDFSIDFWLENHPIKESYGTILQRFNIVNGYTFDWEVHSDYGCEVEVESLSPVEWHNVVHDRASILEIIEPFFQEFPEYELKNPRKL</sequence>
<gene>
    <name evidence="1" type="ORF">GCM10008985_22370</name>
    <name evidence="2" type="ORF">MUK72_05680</name>
</gene>
<reference evidence="1" key="1">
    <citation type="journal article" date="2014" name="Int. J. Syst. Evol. Microbiol.">
        <title>Complete genome sequence of Corynebacterium casei LMG S-19264T (=DSM 44701T), isolated from a smear-ripened cheese.</title>
        <authorList>
            <consortium name="US DOE Joint Genome Institute (JGI-PGF)"/>
            <person name="Walter F."/>
            <person name="Albersmeier A."/>
            <person name="Kalinowski J."/>
            <person name="Ruckert C."/>
        </authorList>
    </citation>
    <scope>NUCLEOTIDE SEQUENCE</scope>
    <source>
        <strain evidence="1">JCM 12289</strain>
    </source>
</reference>
<accession>A0AAV3SIA3</accession>
<name>A0AAV3SIA3_HALDO</name>
<evidence type="ECO:0000313" key="4">
    <source>
        <dbReference type="Proteomes" id="UP001500962"/>
    </source>
</evidence>
<reference evidence="2" key="2">
    <citation type="submission" date="2022-04" db="EMBL/GenBank/DDBJ databases">
        <title>Sequencing and genomic assembly of Halococcus dombrowskii.</title>
        <authorList>
            <person name="Lim S.W."/>
            <person name="MacLea K.S."/>
        </authorList>
    </citation>
    <scope>NUCLEOTIDE SEQUENCE</scope>
    <source>
        <strain evidence="2">H4</strain>
    </source>
</reference>
<dbReference type="GeneID" id="71761318"/>
<dbReference type="KEGG" id="hdo:MUK72_05680"/>
<proteinExistence type="predicted"/>
<evidence type="ECO:0000313" key="1">
    <source>
        <dbReference type="EMBL" id="GAA0464975.1"/>
    </source>
</evidence>
<protein>
    <submittedName>
        <fullName evidence="1">Uncharacterized protein</fullName>
    </submittedName>
</protein>